<organism evidence="1 2">
    <name type="scientific">Candidatus Geothrix odensensis</name>
    <dbReference type="NCBI Taxonomy" id="2954440"/>
    <lineage>
        <taxon>Bacteria</taxon>
        <taxon>Pseudomonadati</taxon>
        <taxon>Acidobacteriota</taxon>
        <taxon>Holophagae</taxon>
        <taxon>Holophagales</taxon>
        <taxon>Holophagaceae</taxon>
        <taxon>Geothrix</taxon>
    </lineage>
</organism>
<name>A0A936K6E1_9BACT</name>
<comment type="caution">
    <text evidence="1">The sequence shown here is derived from an EMBL/GenBank/DDBJ whole genome shotgun (WGS) entry which is preliminary data.</text>
</comment>
<reference evidence="1 2" key="1">
    <citation type="submission" date="2020-10" db="EMBL/GenBank/DDBJ databases">
        <title>Connecting structure to function with the recovery of over 1000 high-quality activated sludge metagenome-assembled genomes encoding full-length rRNA genes using long-read sequencing.</title>
        <authorList>
            <person name="Singleton C.M."/>
            <person name="Petriglieri F."/>
            <person name="Kristensen J.M."/>
            <person name="Kirkegaard R.H."/>
            <person name="Michaelsen T.Y."/>
            <person name="Andersen M.H."/>
            <person name="Karst S.M."/>
            <person name="Dueholm M.S."/>
            <person name="Nielsen P.H."/>
            <person name="Albertsen M."/>
        </authorList>
    </citation>
    <scope>NUCLEOTIDE SEQUENCE [LARGE SCALE GENOMIC DNA]</scope>
    <source>
        <strain evidence="1">OdNE_18-Q3-R46-58_MAXAC.008</strain>
    </source>
</reference>
<accession>A0A936K6E1</accession>
<dbReference type="EMBL" id="JADKCH010000008">
    <property type="protein sequence ID" value="MBK8572779.1"/>
    <property type="molecule type" value="Genomic_DNA"/>
</dbReference>
<evidence type="ECO:0000313" key="1">
    <source>
        <dbReference type="EMBL" id="MBK8572779.1"/>
    </source>
</evidence>
<proteinExistence type="predicted"/>
<sequence length="109" mass="12315">MAHGLAQEAATWTTCPCDAQRDRRFLATFAFDLVQLFRAEEARLSLVRSPLLGERRRENRRLAQALRELMRQADQGLDVSGGIQAFLRAWHCHQELSPLRGVAAGMMGH</sequence>
<gene>
    <name evidence="1" type="ORF">IPN91_09080</name>
</gene>
<dbReference type="Proteomes" id="UP000709959">
    <property type="component" value="Unassembled WGS sequence"/>
</dbReference>
<dbReference type="AlphaFoldDB" id="A0A936K6E1"/>
<protein>
    <submittedName>
        <fullName evidence="1">Uncharacterized protein</fullName>
    </submittedName>
</protein>
<evidence type="ECO:0000313" key="2">
    <source>
        <dbReference type="Proteomes" id="UP000709959"/>
    </source>
</evidence>